<dbReference type="Gene3D" id="2.40.110.10">
    <property type="entry name" value="Butyryl-CoA Dehydrogenase, subunit A, domain 2"/>
    <property type="match status" value="1"/>
</dbReference>
<gene>
    <name evidence="3" type="ORF">V8J38_11760</name>
</gene>
<proteinExistence type="predicted"/>
<dbReference type="PANTHER" id="PTHR43884">
    <property type="entry name" value="ACYL-COA DEHYDROGENASE"/>
    <property type="match status" value="1"/>
</dbReference>
<evidence type="ECO:0000313" key="4">
    <source>
        <dbReference type="Proteomes" id="UP001363460"/>
    </source>
</evidence>
<accession>A0ABZ2I8I2</accession>
<protein>
    <recommendedName>
        <fullName evidence="2">Acyl-CoA dehydrogenase C-terminal domain-containing protein</fullName>
    </recommendedName>
</protein>
<reference evidence="3 4" key="1">
    <citation type="submission" date="2024-02" db="EMBL/GenBank/DDBJ databases">
        <title>Distribution and functional of Brevundimonas-related endobacteria within Verticillium dahliae.</title>
        <authorList>
            <person name="Zeng H."/>
        </authorList>
    </citation>
    <scope>NUCLEOTIDE SEQUENCE [LARGE SCALE GENOMIC DNA]</scope>
    <source>
        <strain evidence="3 4">TRM 44200</strain>
    </source>
</reference>
<dbReference type="Gene3D" id="1.20.140.10">
    <property type="entry name" value="Butyryl-CoA Dehydrogenase, subunit A, domain 3"/>
    <property type="match status" value="1"/>
</dbReference>
<dbReference type="InterPro" id="IPR037069">
    <property type="entry name" value="AcylCoA_DH/ox_N_sf"/>
</dbReference>
<evidence type="ECO:0000256" key="1">
    <source>
        <dbReference type="ARBA" id="ARBA00023002"/>
    </source>
</evidence>
<dbReference type="InterPro" id="IPR013107">
    <property type="entry name" value="Acyl-CoA_DH_C"/>
</dbReference>
<keyword evidence="4" id="KW-1185">Reference proteome</keyword>
<evidence type="ECO:0000259" key="2">
    <source>
        <dbReference type="Pfam" id="PF08028"/>
    </source>
</evidence>
<evidence type="ECO:0000313" key="3">
    <source>
        <dbReference type="EMBL" id="WWT53926.1"/>
    </source>
</evidence>
<dbReference type="RefSeq" id="WP_338575897.1">
    <property type="nucleotide sequence ID" value="NZ_CP146369.1"/>
</dbReference>
<organism evidence="3 4">
    <name type="scientific">Brevundimonas olei</name>
    <dbReference type="NCBI Taxonomy" id="657642"/>
    <lineage>
        <taxon>Bacteria</taxon>
        <taxon>Pseudomonadati</taxon>
        <taxon>Pseudomonadota</taxon>
        <taxon>Alphaproteobacteria</taxon>
        <taxon>Caulobacterales</taxon>
        <taxon>Caulobacteraceae</taxon>
        <taxon>Brevundimonas</taxon>
    </lineage>
</organism>
<dbReference type="Gene3D" id="1.10.540.10">
    <property type="entry name" value="Acyl-CoA dehydrogenase/oxidase, N-terminal domain"/>
    <property type="match status" value="1"/>
</dbReference>
<sequence length="382" mass="41691">MTSSSELIGRAHDLLPTLKARAAETEALRRPHDDTIRDLIDAGIVQMLVPKRWGGAESDLKTVYEVVDVLAQGCISTAWIASFYIGHNLYAAKLTPQAQDELFGPRGFVLLPAATAPTMKAEPVEGGWIISGRAPWGSGVMHADWVMVSGMTHEKTPRSFVMPVADVTVVDTWRFTGMAGTGSNDIVAENVFVPDHRSIDGVALRKGATDGTALYDNPLYAIPLVPMSYTTIVPVLTGGLKGALSAFEAIVDRRVRNFSGDVVKDQQHAHIVMGEMQIATRAVDVLGRAHIDRTEALVQTGFTTEDRIALKGSAAYLARTGREVMQAMMAGAGSSNYHHDQPIQRFWRDLATVTSHAFWDWDIAREQVGRRHFGLPISHPIV</sequence>
<keyword evidence="1" id="KW-0560">Oxidoreductase</keyword>
<dbReference type="SUPFAM" id="SSF47203">
    <property type="entry name" value="Acyl-CoA dehydrogenase C-terminal domain-like"/>
    <property type="match status" value="1"/>
</dbReference>
<name>A0ABZ2I8I2_9CAUL</name>
<dbReference type="SUPFAM" id="SSF56645">
    <property type="entry name" value="Acyl-CoA dehydrogenase NM domain-like"/>
    <property type="match status" value="1"/>
</dbReference>
<dbReference type="Pfam" id="PF08028">
    <property type="entry name" value="Acyl-CoA_dh_2"/>
    <property type="match status" value="1"/>
</dbReference>
<dbReference type="InterPro" id="IPR009100">
    <property type="entry name" value="AcylCoA_DH/oxidase_NM_dom_sf"/>
</dbReference>
<dbReference type="InterPro" id="IPR046373">
    <property type="entry name" value="Acyl-CoA_Oxase/DH_mid-dom_sf"/>
</dbReference>
<feature type="domain" description="Acyl-CoA dehydrogenase C-terminal" evidence="2">
    <location>
        <begin position="232"/>
        <end position="360"/>
    </location>
</feature>
<dbReference type="InterPro" id="IPR036250">
    <property type="entry name" value="AcylCo_DH-like_C"/>
</dbReference>
<dbReference type="EMBL" id="CP146369">
    <property type="protein sequence ID" value="WWT53926.1"/>
    <property type="molecule type" value="Genomic_DNA"/>
</dbReference>
<dbReference type="PIRSF" id="PIRSF016578">
    <property type="entry name" value="HsaA"/>
    <property type="match status" value="1"/>
</dbReference>
<dbReference type="Proteomes" id="UP001363460">
    <property type="component" value="Chromosome"/>
</dbReference>
<dbReference type="PANTHER" id="PTHR43884:SF12">
    <property type="entry name" value="ISOVALERYL-COA DEHYDROGENASE, MITOCHONDRIAL-RELATED"/>
    <property type="match status" value="1"/>
</dbReference>